<evidence type="ECO:0000256" key="1">
    <source>
        <dbReference type="ARBA" id="ARBA00022490"/>
    </source>
</evidence>
<evidence type="ECO:0000313" key="7">
    <source>
        <dbReference type="EMBL" id="SIN63190.1"/>
    </source>
</evidence>
<dbReference type="PANTHER" id="PTHR33317">
    <property type="entry name" value="POLYNUCLEOTIDYL TRANSFERASE, RIBONUCLEASE H-LIKE SUPERFAMILY PROTEIN"/>
    <property type="match status" value="1"/>
</dbReference>
<comment type="caution">
    <text evidence="7">The sequence shown here is derived from an EMBL/GenBank/DDBJ whole genome shotgun (WGS) entry which is preliminary data.</text>
</comment>
<dbReference type="InterPro" id="IPR012337">
    <property type="entry name" value="RNaseH-like_sf"/>
</dbReference>
<dbReference type="PANTHER" id="PTHR33317:SF4">
    <property type="entry name" value="POLYNUCLEOTIDYL TRANSFERASE, RIBONUCLEASE H-LIKE SUPERFAMILY PROTEIN"/>
    <property type="match status" value="1"/>
</dbReference>
<accession>A0ABY1JB75</accession>
<dbReference type="EC" id="3.1.-.-" evidence="5"/>
<dbReference type="Gene3D" id="3.30.420.140">
    <property type="entry name" value="YqgF/RNase H-like domain"/>
    <property type="match status" value="1"/>
</dbReference>
<comment type="function">
    <text evidence="5">Could be a nuclease involved in processing of the 5'-end of pre-16S rRNA.</text>
</comment>
<evidence type="ECO:0000313" key="8">
    <source>
        <dbReference type="Proteomes" id="UP000185093"/>
    </source>
</evidence>
<evidence type="ECO:0000256" key="2">
    <source>
        <dbReference type="ARBA" id="ARBA00022517"/>
    </source>
</evidence>
<dbReference type="InterPro" id="IPR005227">
    <property type="entry name" value="YqgF"/>
</dbReference>
<evidence type="ECO:0000256" key="4">
    <source>
        <dbReference type="ARBA" id="ARBA00022801"/>
    </source>
</evidence>
<keyword evidence="4 5" id="KW-0378">Hydrolase</keyword>
<dbReference type="NCBIfam" id="TIGR00250">
    <property type="entry name" value="RNAse_H_YqgF"/>
    <property type="match status" value="1"/>
</dbReference>
<dbReference type="CDD" id="cd16964">
    <property type="entry name" value="YqgF"/>
    <property type="match status" value="1"/>
</dbReference>
<organism evidence="7 8">
    <name type="scientific">Acetomicrobium flavidum</name>
    <dbReference type="NCBI Taxonomy" id="49896"/>
    <lineage>
        <taxon>Bacteria</taxon>
        <taxon>Thermotogati</taxon>
        <taxon>Synergistota</taxon>
        <taxon>Synergistia</taxon>
        <taxon>Synergistales</taxon>
        <taxon>Acetomicrobiaceae</taxon>
        <taxon>Acetomicrobium</taxon>
    </lineage>
</organism>
<proteinExistence type="inferred from homology"/>
<name>A0ABY1JB75_9BACT</name>
<sequence>MDHVLALDVGSVRIGVAISDPFGTFAQGVGFLDAKSDWLDQLDRMIKERNVSTVVVGLPVRTSGKHDREAGKVVSMVDKLKRMFPDVSFVLWDERYTTVIAQRLLLESNMSGKKKRSKVDMIAATLLLQSYLDYRNQNKT</sequence>
<comment type="similarity">
    <text evidence="5">Belongs to the YqgF HJR family.</text>
</comment>
<dbReference type="EMBL" id="FSQZ01000001">
    <property type="protein sequence ID" value="SIN63190.1"/>
    <property type="molecule type" value="Genomic_DNA"/>
</dbReference>
<dbReference type="Proteomes" id="UP000185093">
    <property type="component" value="Unassembled WGS sequence"/>
</dbReference>
<dbReference type="Pfam" id="PF03652">
    <property type="entry name" value="RuvX"/>
    <property type="match status" value="1"/>
</dbReference>
<dbReference type="InterPro" id="IPR037027">
    <property type="entry name" value="YqgF/RNaseH-like_dom_sf"/>
</dbReference>
<dbReference type="SUPFAM" id="SSF53098">
    <property type="entry name" value="Ribonuclease H-like"/>
    <property type="match status" value="1"/>
</dbReference>
<evidence type="ECO:0000259" key="6">
    <source>
        <dbReference type="SMART" id="SM00732"/>
    </source>
</evidence>
<gene>
    <name evidence="7" type="ORF">SAMN05444368_0339</name>
</gene>
<dbReference type="SMART" id="SM00732">
    <property type="entry name" value="YqgFc"/>
    <property type="match status" value="1"/>
</dbReference>
<protein>
    <recommendedName>
        <fullName evidence="5">Putative pre-16S rRNA nuclease</fullName>
        <ecNumber evidence="5">3.1.-.-</ecNumber>
    </recommendedName>
</protein>
<reference evidence="7 8" key="1">
    <citation type="submission" date="2016-11" db="EMBL/GenBank/DDBJ databases">
        <authorList>
            <person name="Varghese N."/>
            <person name="Submissions S."/>
        </authorList>
    </citation>
    <scope>NUCLEOTIDE SEQUENCE [LARGE SCALE GENOMIC DNA]</scope>
    <source>
        <strain evidence="7 8">DSM 20664</strain>
    </source>
</reference>
<evidence type="ECO:0000256" key="3">
    <source>
        <dbReference type="ARBA" id="ARBA00022722"/>
    </source>
</evidence>
<dbReference type="RefSeq" id="WP_074199080.1">
    <property type="nucleotide sequence ID" value="NZ_FSQZ01000001.1"/>
</dbReference>
<keyword evidence="8" id="KW-1185">Reference proteome</keyword>
<comment type="subcellular location">
    <subcellularLocation>
        <location evidence="5">Cytoplasm</location>
    </subcellularLocation>
</comment>
<dbReference type="HAMAP" id="MF_00651">
    <property type="entry name" value="Nuclease_YqgF"/>
    <property type="match status" value="1"/>
</dbReference>
<feature type="domain" description="YqgF/RNase H-like" evidence="6">
    <location>
        <begin position="2"/>
        <end position="101"/>
    </location>
</feature>
<keyword evidence="2 5" id="KW-0690">Ribosome biogenesis</keyword>
<dbReference type="InterPro" id="IPR006641">
    <property type="entry name" value="YqgF/RNaseH-like_dom"/>
</dbReference>
<keyword evidence="3 5" id="KW-0540">Nuclease</keyword>
<evidence type="ECO:0000256" key="5">
    <source>
        <dbReference type="HAMAP-Rule" id="MF_00651"/>
    </source>
</evidence>
<keyword evidence="1 5" id="KW-0963">Cytoplasm</keyword>